<name>A0AA38NW53_9AGAR</name>
<feature type="non-terminal residue" evidence="2">
    <location>
        <position position="1"/>
    </location>
</feature>
<protein>
    <submittedName>
        <fullName evidence="2">Uncharacterized protein</fullName>
    </submittedName>
</protein>
<sequence length="376" mass="41715">MRSKDADLLPSSKFAPYTLQRGAATASKTPPPGVPTRYPSHYNPRLRIADEYWRFDPQPEACHLYVAQAEQLAQKKQLVTFDLGLESYVPWKCAFMGLQKLNTAVKNGIRLEPAFCHHSMNSKRDPSWSQMSVYKRHPCDPNLDVVGYMSPATHVCVAQPIYSCKERLAASQPLLAQYRQVSEDEDEVEFVSVPVYRGENFGAQDGEQIPTQALDGALVYANSHVTFATDQFVYLQNDIKLYWKYAEDVDGGDGTFLQRQQQKLWEKLPSASSGPVLDPSQSRYDATKAETRKLTDAVVTESILEAAALGQYMETPTSHPAFSVDDPASTPACLRLFQNPGAEHRASARTGPSEFSAVGAAILQLNGLRGLSLTEF</sequence>
<dbReference type="AlphaFoldDB" id="A0AA38NW53"/>
<evidence type="ECO:0000313" key="3">
    <source>
        <dbReference type="Proteomes" id="UP001163846"/>
    </source>
</evidence>
<proteinExistence type="predicted"/>
<gene>
    <name evidence="2" type="ORF">F5878DRAFT_673118</name>
</gene>
<evidence type="ECO:0000313" key="2">
    <source>
        <dbReference type="EMBL" id="KAJ3831744.1"/>
    </source>
</evidence>
<accession>A0AA38NW53</accession>
<keyword evidence="3" id="KW-1185">Reference proteome</keyword>
<organism evidence="2 3">
    <name type="scientific">Lentinula raphanica</name>
    <dbReference type="NCBI Taxonomy" id="153919"/>
    <lineage>
        <taxon>Eukaryota</taxon>
        <taxon>Fungi</taxon>
        <taxon>Dikarya</taxon>
        <taxon>Basidiomycota</taxon>
        <taxon>Agaricomycotina</taxon>
        <taxon>Agaricomycetes</taxon>
        <taxon>Agaricomycetidae</taxon>
        <taxon>Agaricales</taxon>
        <taxon>Marasmiineae</taxon>
        <taxon>Omphalotaceae</taxon>
        <taxon>Lentinula</taxon>
    </lineage>
</organism>
<feature type="region of interest" description="Disordered" evidence="1">
    <location>
        <begin position="20"/>
        <end position="40"/>
    </location>
</feature>
<reference evidence="2" key="1">
    <citation type="submission" date="2022-08" db="EMBL/GenBank/DDBJ databases">
        <authorList>
            <consortium name="DOE Joint Genome Institute"/>
            <person name="Min B."/>
            <person name="Riley R."/>
            <person name="Sierra-Patev S."/>
            <person name="Naranjo-Ortiz M."/>
            <person name="Looney B."/>
            <person name="Konkel Z."/>
            <person name="Slot J.C."/>
            <person name="Sakamoto Y."/>
            <person name="Steenwyk J.L."/>
            <person name="Rokas A."/>
            <person name="Carro J."/>
            <person name="Camarero S."/>
            <person name="Ferreira P."/>
            <person name="Molpeceres G."/>
            <person name="Ruiz-Duenas F.J."/>
            <person name="Serrano A."/>
            <person name="Henrissat B."/>
            <person name="Drula E."/>
            <person name="Hughes K.W."/>
            <person name="Mata J.L."/>
            <person name="Ishikawa N.K."/>
            <person name="Vargas-Isla R."/>
            <person name="Ushijima S."/>
            <person name="Smith C.A."/>
            <person name="Ahrendt S."/>
            <person name="Andreopoulos W."/>
            <person name="He G."/>
            <person name="Labutti K."/>
            <person name="Lipzen A."/>
            <person name="Ng V."/>
            <person name="Sandor L."/>
            <person name="Barry K."/>
            <person name="Martinez A.T."/>
            <person name="Xiao Y."/>
            <person name="Gibbons J.G."/>
            <person name="Terashima K."/>
            <person name="Hibbett D.S."/>
            <person name="Grigoriev I.V."/>
        </authorList>
    </citation>
    <scope>NUCLEOTIDE SEQUENCE</scope>
    <source>
        <strain evidence="2">TFB9207</strain>
    </source>
</reference>
<evidence type="ECO:0000256" key="1">
    <source>
        <dbReference type="SAM" id="MobiDB-lite"/>
    </source>
</evidence>
<dbReference type="EMBL" id="MU807258">
    <property type="protein sequence ID" value="KAJ3831744.1"/>
    <property type="molecule type" value="Genomic_DNA"/>
</dbReference>
<comment type="caution">
    <text evidence="2">The sequence shown here is derived from an EMBL/GenBank/DDBJ whole genome shotgun (WGS) entry which is preliminary data.</text>
</comment>
<dbReference type="Proteomes" id="UP001163846">
    <property type="component" value="Unassembled WGS sequence"/>
</dbReference>